<evidence type="ECO:0000313" key="2">
    <source>
        <dbReference type="Proteomes" id="UP000036458"/>
    </source>
</evidence>
<dbReference type="EMBL" id="CP010777">
    <property type="protein sequence ID" value="AKQ47092.1"/>
    <property type="molecule type" value="Genomic_DNA"/>
</dbReference>
<dbReference type="KEGG" id="ruf:TH63_17925"/>
<evidence type="ECO:0008006" key="3">
    <source>
        <dbReference type="Google" id="ProtNLM"/>
    </source>
</evidence>
<evidence type="ECO:0000313" key="1">
    <source>
        <dbReference type="EMBL" id="AKQ47092.1"/>
    </source>
</evidence>
<accession>A0A0H4VT48</accession>
<dbReference type="RefSeq" id="WP_048922153.1">
    <property type="nucleotide sequence ID" value="NZ_CP010777.1"/>
</dbReference>
<dbReference type="Proteomes" id="UP000036458">
    <property type="component" value="Chromosome"/>
</dbReference>
<dbReference type="STRING" id="1379910.TH63_17925"/>
<gene>
    <name evidence="1" type="ORF">TH63_17925</name>
</gene>
<dbReference type="OrthoDB" id="980661at2"/>
<reference evidence="1 2" key="1">
    <citation type="submission" date="2015-01" db="EMBL/GenBank/DDBJ databases">
        <title>Rufibacter sp./DG31D/ whole genome sequencing.</title>
        <authorList>
            <person name="Kim M.K."/>
            <person name="Srinivasan S."/>
            <person name="Lee J.-J."/>
        </authorList>
    </citation>
    <scope>NUCLEOTIDE SEQUENCE [LARGE SCALE GENOMIC DNA]</scope>
    <source>
        <strain evidence="1 2">DG31D</strain>
    </source>
</reference>
<proteinExistence type="predicted"/>
<organism evidence="1 2">
    <name type="scientific">Rufibacter radiotolerans</name>
    <dbReference type="NCBI Taxonomy" id="1379910"/>
    <lineage>
        <taxon>Bacteria</taxon>
        <taxon>Pseudomonadati</taxon>
        <taxon>Bacteroidota</taxon>
        <taxon>Cytophagia</taxon>
        <taxon>Cytophagales</taxon>
        <taxon>Hymenobacteraceae</taxon>
        <taxon>Rufibacter</taxon>
    </lineage>
</organism>
<sequence>MNNLHFPQEGLDYLESHTLAGVKGGTDRDKFLDIWMVAVEGRVFARSWAKSNRSWFTAFQEQGVGELKLGDQVLKVTGKQLTDAHMNLLVDQAYKKKYTQEHNLIYVQGITQPEYHAYTMEFILRAN</sequence>
<dbReference type="PATRIC" id="fig|1379910.4.peg.3907"/>
<protein>
    <recommendedName>
        <fullName evidence="3">DUF2255 family protein</fullName>
    </recommendedName>
</protein>
<dbReference type="InterPro" id="IPR016888">
    <property type="entry name" value="UCP028498"/>
</dbReference>
<keyword evidence="2" id="KW-1185">Reference proteome</keyword>
<dbReference type="AlphaFoldDB" id="A0A0H4VT48"/>
<name>A0A0H4VT48_9BACT</name>
<dbReference type="Pfam" id="PF10012">
    <property type="entry name" value="DUF2255"/>
    <property type="match status" value="1"/>
</dbReference>